<feature type="transmembrane region" description="Helical" evidence="1">
    <location>
        <begin position="42"/>
        <end position="60"/>
    </location>
</feature>
<evidence type="ECO:0000313" key="2">
    <source>
        <dbReference type="EMBL" id="KPU45280.1"/>
    </source>
</evidence>
<sequence length="135" mass="15376">MNKNNIIYRIFYLSIIILFLFGSAYIQNVYRIRTSSGQSSSSGFYMELIISAVFGMLLGCGRLLKHINGKSKLSFKFENFIFYSIPCIVFLIIELNINNGSFFFHKTSCYFASIMLGYGIASSLKKKDIKHCGEV</sequence>
<protein>
    <submittedName>
        <fullName evidence="2">Uncharacterized protein</fullName>
    </submittedName>
</protein>
<dbReference type="RefSeq" id="WP_054874268.1">
    <property type="nucleotide sequence ID" value="NZ_LKET01000026.1"/>
</dbReference>
<dbReference type="Proteomes" id="UP000050326">
    <property type="component" value="Unassembled WGS sequence"/>
</dbReference>
<organism evidence="2 3">
    <name type="scientific">Oxobacter pfennigii</name>
    <dbReference type="NCBI Taxonomy" id="36849"/>
    <lineage>
        <taxon>Bacteria</taxon>
        <taxon>Bacillati</taxon>
        <taxon>Bacillota</taxon>
        <taxon>Clostridia</taxon>
        <taxon>Eubacteriales</taxon>
        <taxon>Clostridiaceae</taxon>
        <taxon>Oxobacter</taxon>
    </lineage>
</organism>
<feature type="transmembrane region" description="Helical" evidence="1">
    <location>
        <begin position="7"/>
        <end position="30"/>
    </location>
</feature>
<evidence type="ECO:0000313" key="3">
    <source>
        <dbReference type="Proteomes" id="UP000050326"/>
    </source>
</evidence>
<dbReference type="EMBL" id="LKET01000026">
    <property type="protein sequence ID" value="KPU45280.1"/>
    <property type="molecule type" value="Genomic_DNA"/>
</dbReference>
<gene>
    <name evidence="2" type="ORF">OXPF_11730</name>
</gene>
<keyword evidence="1" id="KW-0812">Transmembrane</keyword>
<comment type="caution">
    <text evidence="2">The sequence shown here is derived from an EMBL/GenBank/DDBJ whole genome shotgun (WGS) entry which is preliminary data.</text>
</comment>
<dbReference type="STRING" id="36849.OXPF_11730"/>
<keyword evidence="1" id="KW-1133">Transmembrane helix</keyword>
<feature type="transmembrane region" description="Helical" evidence="1">
    <location>
        <begin position="103"/>
        <end position="121"/>
    </location>
</feature>
<accession>A0A0N8NTM9</accession>
<name>A0A0N8NTM9_9CLOT</name>
<keyword evidence="1" id="KW-0472">Membrane</keyword>
<dbReference type="OrthoDB" id="9970434at2"/>
<feature type="transmembrane region" description="Helical" evidence="1">
    <location>
        <begin position="80"/>
        <end position="97"/>
    </location>
</feature>
<reference evidence="2 3" key="1">
    <citation type="submission" date="2015-09" db="EMBL/GenBank/DDBJ databases">
        <title>Genome sequence of Oxobacter pfennigii DSM 3222.</title>
        <authorList>
            <person name="Poehlein A."/>
            <person name="Bengelsdorf F.R."/>
            <person name="Schiel-Bengelsdorf B."/>
            <person name="Duerre P."/>
            <person name="Daniel R."/>
        </authorList>
    </citation>
    <scope>NUCLEOTIDE SEQUENCE [LARGE SCALE GENOMIC DNA]</scope>
    <source>
        <strain evidence="2 3">DSM 3222</strain>
    </source>
</reference>
<evidence type="ECO:0000256" key="1">
    <source>
        <dbReference type="SAM" id="Phobius"/>
    </source>
</evidence>
<dbReference type="AlphaFoldDB" id="A0A0N8NTM9"/>
<keyword evidence="3" id="KW-1185">Reference proteome</keyword>
<proteinExistence type="predicted"/>